<dbReference type="InterPro" id="IPR037175">
    <property type="entry name" value="KFase_sf"/>
</dbReference>
<organism evidence="1 2">
    <name type="scientific">Deinococcus detaillensis</name>
    <dbReference type="NCBI Taxonomy" id="2592048"/>
    <lineage>
        <taxon>Bacteria</taxon>
        <taxon>Thermotogati</taxon>
        <taxon>Deinococcota</taxon>
        <taxon>Deinococci</taxon>
        <taxon>Deinococcales</taxon>
        <taxon>Deinococcaceae</taxon>
        <taxon>Deinococcus</taxon>
    </lineage>
</organism>
<comment type="caution">
    <text evidence="1">The sequence shown here is derived from an EMBL/GenBank/DDBJ whole genome shotgun (WGS) entry which is preliminary data.</text>
</comment>
<dbReference type="Gene3D" id="3.50.30.50">
    <property type="entry name" value="Putative cyclase"/>
    <property type="match status" value="1"/>
</dbReference>
<dbReference type="PANTHER" id="PTHR31118">
    <property type="entry name" value="CYCLASE-LIKE PROTEIN 2"/>
    <property type="match status" value="1"/>
</dbReference>
<sequence length="259" mass="28523">MSPNPDPSTSEQLPGLWAAYQQHLRGATYTDLTHAFFPGQPHFPAFPDQTFGNFVSLADGALFEVHQYGFVGQWGTHVDPPSHMVAGGRTISELSVNEMLLPLCVLNISEQVKADPDYRPTLADLEAWESQHGRVPEGSFVALRTDWYQRWPDRERMANADAEGVAHFPGWSLEVLKALLEERSVVAVGHETTDTDGGISSTRDGDYSLEAYILGRDCWQLELLTNLDKVPETGALLLASWPNPRGGSGFPARAVAIHL</sequence>
<evidence type="ECO:0000313" key="1">
    <source>
        <dbReference type="EMBL" id="TSA81798.1"/>
    </source>
</evidence>
<dbReference type="AlphaFoldDB" id="A0A553UNM4"/>
<dbReference type="Proteomes" id="UP000316092">
    <property type="component" value="Unassembled WGS sequence"/>
</dbReference>
<dbReference type="EMBL" id="VKDB01000020">
    <property type="protein sequence ID" value="TSA81798.1"/>
    <property type="molecule type" value="Genomic_DNA"/>
</dbReference>
<protein>
    <submittedName>
        <fullName evidence="1">Cyclase family protein</fullName>
    </submittedName>
</protein>
<dbReference type="SUPFAM" id="SSF102198">
    <property type="entry name" value="Putative cyclase"/>
    <property type="match status" value="1"/>
</dbReference>
<dbReference type="OrthoDB" id="9796085at2"/>
<proteinExistence type="predicted"/>
<evidence type="ECO:0000313" key="2">
    <source>
        <dbReference type="Proteomes" id="UP000316092"/>
    </source>
</evidence>
<dbReference type="RefSeq" id="WP_143721545.1">
    <property type="nucleotide sequence ID" value="NZ_VKDB01000020.1"/>
</dbReference>
<dbReference type="InterPro" id="IPR007325">
    <property type="entry name" value="KFase/CYL"/>
</dbReference>
<dbReference type="PANTHER" id="PTHR31118:SF12">
    <property type="entry name" value="CYCLASE-LIKE PROTEIN 2"/>
    <property type="match status" value="1"/>
</dbReference>
<keyword evidence="2" id="KW-1185">Reference proteome</keyword>
<accession>A0A553UNM4</accession>
<gene>
    <name evidence="1" type="ORF">FNU79_14605</name>
</gene>
<name>A0A553UNM4_9DEIO</name>
<reference evidence="1 2" key="1">
    <citation type="submission" date="2019-07" db="EMBL/GenBank/DDBJ databases">
        <title>Deinococcus detaillus sp. nov., isolated from humus soil in Antarctica.</title>
        <authorList>
            <person name="Zhang K."/>
        </authorList>
    </citation>
    <scope>NUCLEOTIDE SEQUENCE [LARGE SCALE GENOMIC DNA]</scope>
    <source>
        <strain evidence="1 2">H1</strain>
    </source>
</reference>
<dbReference type="GO" id="GO:0004061">
    <property type="term" value="F:arylformamidase activity"/>
    <property type="evidence" value="ECO:0007669"/>
    <property type="project" value="InterPro"/>
</dbReference>
<dbReference type="Pfam" id="PF04199">
    <property type="entry name" value="Cyclase"/>
    <property type="match status" value="1"/>
</dbReference>
<dbReference type="GO" id="GO:0019441">
    <property type="term" value="P:L-tryptophan catabolic process to kynurenine"/>
    <property type="evidence" value="ECO:0007669"/>
    <property type="project" value="InterPro"/>
</dbReference>